<dbReference type="STRING" id="1661398.A0A482WB70"/>
<reference evidence="10 11" key="1">
    <citation type="submission" date="2017-03" db="EMBL/GenBank/DDBJ databases">
        <title>Genome of the blue death feigning beetle - Asbolus verrucosus.</title>
        <authorList>
            <person name="Rider S.D."/>
        </authorList>
    </citation>
    <scope>NUCLEOTIDE SEQUENCE [LARGE SCALE GENOMIC DNA]</scope>
    <source>
        <strain evidence="10">Butters</strain>
        <tissue evidence="10">Head and leg muscle</tissue>
    </source>
</reference>
<gene>
    <name evidence="10" type="ORF">BDFB_001156</name>
</gene>
<comment type="subcellular location">
    <subcellularLocation>
        <location evidence="1">Golgi apparatus membrane</location>
        <topology evidence="1">Single-pass type II membrane protein</topology>
    </subcellularLocation>
</comment>
<dbReference type="PANTHER" id="PTHR12129:SF15">
    <property type="entry name" value="URONYL 2-SULFOTRANSFERASE"/>
    <property type="match status" value="1"/>
</dbReference>
<evidence type="ECO:0000256" key="9">
    <source>
        <dbReference type="SAM" id="Phobius"/>
    </source>
</evidence>
<keyword evidence="7 9" id="KW-0472">Membrane</keyword>
<comment type="caution">
    <text evidence="10">The sequence shown here is derived from an EMBL/GenBank/DDBJ whole genome shotgun (WGS) entry which is preliminary data.</text>
</comment>
<evidence type="ECO:0000256" key="2">
    <source>
        <dbReference type="ARBA" id="ARBA00022679"/>
    </source>
</evidence>
<dbReference type="GO" id="GO:0008146">
    <property type="term" value="F:sulfotransferase activity"/>
    <property type="evidence" value="ECO:0007669"/>
    <property type="project" value="InterPro"/>
</dbReference>
<protein>
    <submittedName>
        <fullName evidence="10">Uronyl 2-sulfotransferase</fullName>
    </submittedName>
</protein>
<proteinExistence type="predicted"/>
<dbReference type="EMBL" id="QDEB01013118">
    <property type="protein sequence ID" value="RZC41909.1"/>
    <property type="molecule type" value="Genomic_DNA"/>
</dbReference>
<feature type="transmembrane region" description="Helical" evidence="9">
    <location>
        <begin position="9"/>
        <end position="27"/>
    </location>
</feature>
<evidence type="ECO:0000256" key="3">
    <source>
        <dbReference type="ARBA" id="ARBA00022692"/>
    </source>
</evidence>
<keyword evidence="8" id="KW-0325">Glycoprotein</keyword>
<evidence type="ECO:0000256" key="6">
    <source>
        <dbReference type="ARBA" id="ARBA00023034"/>
    </source>
</evidence>
<evidence type="ECO:0000256" key="7">
    <source>
        <dbReference type="ARBA" id="ARBA00023136"/>
    </source>
</evidence>
<evidence type="ECO:0000256" key="5">
    <source>
        <dbReference type="ARBA" id="ARBA00022989"/>
    </source>
</evidence>
<evidence type="ECO:0000256" key="1">
    <source>
        <dbReference type="ARBA" id="ARBA00004323"/>
    </source>
</evidence>
<evidence type="ECO:0000256" key="4">
    <source>
        <dbReference type="ARBA" id="ARBA00022968"/>
    </source>
</evidence>
<dbReference type="PANTHER" id="PTHR12129">
    <property type="entry name" value="HEPARAN SULFATE 2-O-SULFOTRANSFERASE"/>
    <property type="match status" value="1"/>
</dbReference>
<keyword evidence="11" id="KW-1185">Reference proteome</keyword>
<organism evidence="10 11">
    <name type="scientific">Asbolus verrucosus</name>
    <name type="common">Desert ironclad beetle</name>
    <dbReference type="NCBI Taxonomy" id="1661398"/>
    <lineage>
        <taxon>Eukaryota</taxon>
        <taxon>Metazoa</taxon>
        <taxon>Ecdysozoa</taxon>
        <taxon>Arthropoda</taxon>
        <taxon>Hexapoda</taxon>
        <taxon>Insecta</taxon>
        <taxon>Pterygota</taxon>
        <taxon>Neoptera</taxon>
        <taxon>Endopterygota</taxon>
        <taxon>Coleoptera</taxon>
        <taxon>Polyphaga</taxon>
        <taxon>Cucujiformia</taxon>
        <taxon>Tenebrionidae</taxon>
        <taxon>Pimeliinae</taxon>
        <taxon>Asbolus</taxon>
    </lineage>
</organism>
<keyword evidence="5 9" id="KW-1133">Transmembrane helix</keyword>
<keyword evidence="4" id="KW-0735">Signal-anchor</keyword>
<evidence type="ECO:0000313" key="10">
    <source>
        <dbReference type="EMBL" id="RZC41909.1"/>
    </source>
</evidence>
<accession>A0A482WB70</accession>
<keyword evidence="2 10" id="KW-0808">Transferase</keyword>
<evidence type="ECO:0000256" key="8">
    <source>
        <dbReference type="ARBA" id="ARBA00023180"/>
    </source>
</evidence>
<dbReference type="AlphaFoldDB" id="A0A482WB70"/>
<dbReference type="Proteomes" id="UP000292052">
    <property type="component" value="Unassembled WGS sequence"/>
</dbReference>
<keyword evidence="3 9" id="KW-0812">Transmembrane</keyword>
<dbReference type="OrthoDB" id="10019582at2759"/>
<dbReference type="GO" id="GO:0000139">
    <property type="term" value="C:Golgi membrane"/>
    <property type="evidence" value="ECO:0007669"/>
    <property type="project" value="UniProtKB-SubCell"/>
</dbReference>
<keyword evidence="6" id="KW-0333">Golgi apparatus</keyword>
<evidence type="ECO:0000313" key="11">
    <source>
        <dbReference type="Proteomes" id="UP000292052"/>
    </source>
</evidence>
<dbReference type="InterPro" id="IPR027417">
    <property type="entry name" value="P-loop_NTPase"/>
</dbReference>
<dbReference type="InterPro" id="IPR007734">
    <property type="entry name" value="Heparan_SO4_2-O-STrfase"/>
</dbReference>
<sequence>MLYRKLRNQWLLMPIFIMLMFSGSILLKRNHQINVYYVKTTMSTTEAASFSLVPAKHVTKSLAELGKMDDINKYTLFLNKIPNCGAEVIIFLLQKMQGPNNYRHVRLKGGSTAMFTKIQQEEFVDELYSVMRDEAVPVSFDRQLYFINFTSFDKQSPTFINLIREPADKAISRSRYNNKQRDNDDLIQCVIQGKTNCNDKRVNPHDLTIPYFCGHDPKCFSNNQWAMQMAKINVEKYYPVVGVLEELNTTLEIFEHKVPYFFKGVQDLYKKNMIDKLNRNKGSQPQTKTRKHLKRILAKEYEFYNWVKRRLFKQLQMFYGDHISH</sequence>
<name>A0A482WB70_ASBVE</name>
<dbReference type="Gene3D" id="3.40.50.300">
    <property type="entry name" value="P-loop containing nucleotide triphosphate hydrolases"/>
    <property type="match status" value="1"/>
</dbReference>